<evidence type="ECO:0000313" key="3">
    <source>
        <dbReference type="Proteomes" id="UP000887540"/>
    </source>
</evidence>
<keyword evidence="3" id="KW-1185">Reference proteome</keyword>
<feature type="transmembrane region" description="Helical" evidence="2">
    <location>
        <begin position="29"/>
        <end position="49"/>
    </location>
</feature>
<keyword evidence="2" id="KW-0472">Membrane</keyword>
<evidence type="ECO:0000313" key="4">
    <source>
        <dbReference type="WBParaSite" id="ACRNAN_scaffold579.g27340.t1"/>
    </source>
</evidence>
<feature type="transmembrane region" description="Helical" evidence="2">
    <location>
        <begin position="105"/>
        <end position="126"/>
    </location>
</feature>
<dbReference type="Proteomes" id="UP000887540">
    <property type="component" value="Unplaced"/>
</dbReference>
<proteinExistence type="predicted"/>
<evidence type="ECO:0000256" key="2">
    <source>
        <dbReference type="SAM" id="Phobius"/>
    </source>
</evidence>
<organism evidence="3 4">
    <name type="scientific">Acrobeloides nanus</name>
    <dbReference type="NCBI Taxonomy" id="290746"/>
    <lineage>
        <taxon>Eukaryota</taxon>
        <taxon>Metazoa</taxon>
        <taxon>Ecdysozoa</taxon>
        <taxon>Nematoda</taxon>
        <taxon>Chromadorea</taxon>
        <taxon>Rhabditida</taxon>
        <taxon>Tylenchina</taxon>
        <taxon>Cephalobomorpha</taxon>
        <taxon>Cephaloboidea</taxon>
        <taxon>Cephalobidae</taxon>
        <taxon>Acrobeloides</taxon>
    </lineage>
</organism>
<name>A0A914E6M1_9BILA</name>
<reference evidence="4" key="1">
    <citation type="submission" date="2022-11" db="UniProtKB">
        <authorList>
            <consortium name="WormBaseParasite"/>
        </authorList>
    </citation>
    <scope>IDENTIFICATION</scope>
</reference>
<feature type="transmembrane region" description="Helical" evidence="2">
    <location>
        <begin position="138"/>
        <end position="162"/>
    </location>
</feature>
<feature type="region of interest" description="Disordered" evidence="1">
    <location>
        <begin position="1"/>
        <end position="20"/>
    </location>
</feature>
<dbReference type="WBParaSite" id="ACRNAN_scaffold579.g27340.t1">
    <property type="protein sequence ID" value="ACRNAN_scaffold579.g27340.t1"/>
    <property type="gene ID" value="ACRNAN_scaffold579.g27340"/>
</dbReference>
<evidence type="ECO:0000256" key="1">
    <source>
        <dbReference type="SAM" id="MobiDB-lite"/>
    </source>
</evidence>
<sequence length="375" mass="41838">MNGLGPPPPPRTVSAKTGNNDSGGWRESIGVLLAILLSIAVLFSFICLLKYALRERAVYEEVVDYLDKTISISKINYHPTLPPYQVNESELQVLASHRKYKTMMWAFLLSDVGCYVFLLAALLLYYGTDVSQGTPHVFFWIVLILGVLYSIVEASIFTVLLFPHTSYLPNGTESLLDHAIPYNPGGLMQMEQRFGCIFDHNLYNTFKRRENPRNSCDPYIETSFIPRAILIIIILLRLFAVFIFAIFAAKREPFGILMANLIAKTKPSDGYKNRFIKNPNAKKNNYKVDIHTPKSTTFGVKDNRPITGSIDDFSPPTPPIGQLDHSISYNNAAFFATSGLAGGLNSSRSSEISKQDIADMCKTSIRTSNSLVSEV</sequence>
<keyword evidence="2" id="KW-0812">Transmembrane</keyword>
<feature type="transmembrane region" description="Helical" evidence="2">
    <location>
        <begin position="228"/>
        <end position="249"/>
    </location>
</feature>
<feature type="compositionally biased region" description="Pro residues" evidence="1">
    <location>
        <begin position="1"/>
        <end position="11"/>
    </location>
</feature>
<accession>A0A914E6M1</accession>
<keyword evidence="2" id="KW-1133">Transmembrane helix</keyword>
<dbReference type="AlphaFoldDB" id="A0A914E6M1"/>
<protein>
    <submittedName>
        <fullName evidence="4">Uncharacterized protein</fullName>
    </submittedName>
</protein>